<evidence type="ECO:0000313" key="1">
    <source>
        <dbReference type="EMBL" id="PXY00723.1"/>
    </source>
</evidence>
<protein>
    <submittedName>
        <fullName evidence="1">Uncharacterized protein</fullName>
    </submittedName>
</protein>
<name>A0A2V3ZWT3_9BACT</name>
<proteinExistence type="predicted"/>
<comment type="caution">
    <text evidence="1">The sequence shown here is derived from an EMBL/GenBank/DDBJ whole genome shotgun (WGS) entry which is preliminary data.</text>
</comment>
<dbReference type="AlphaFoldDB" id="A0A2V3ZWT3"/>
<dbReference type="OrthoDB" id="5421935at2"/>
<dbReference type="RefSeq" id="WP_110361090.1">
    <property type="nucleotide sequence ID" value="NZ_QFLI01000005.1"/>
</dbReference>
<accession>A0A2V3ZWT3</accession>
<organism evidence="1 2">
    <name type="scientific">Marinifilum breve</name>
    <dbReference type="NCBI Taxonomy" id="2184082"/>
    <lineage>
        <taxon>Bacteria</taxon>
        <taxon>Pseudomonadati</taxon>
        <taxon>Bacteroidota</taxon>
        <taxon>Bacteroidia</taxon>
        <taxon>Marinilabiliales</taxon>
        <taxon>Marinifilaceae</taxon>
    </lineage>
</organism>
<sequence length="153" mass="17896">MNKQQLLSSAKELQQVNHNTAKEYLEKSEILIGKINTKMLNREDIKNLIGENNLDMMKDNHANHARFIHSILTHYDAETLVDTILWVFRAYRSHGFSMNYWAAQLNAWIEILKEVLSEESYAEIHPYYNWMLIHIPAFVSLSDEKLGSINPVH</sequence>
<keyword evidence="2" id="KW-1185">Reference proteome</keyword>
<gene>
    <name evidence="1" type="ORF">DF185_12500</name>
</gene>
<evidence type="ECO:0000313" key="2">
    <source>
        <dbReference type="Proteomes" id="UP000248079"/>
    </source>
</evidence>
<dbReference type="Proteomes" id="UP000248079">
    <property type="component" value="Unassembled WGS sequence"/>
</dbReference>
<dbReference type="EMBL" id="QFLI01000005">
    <property type="protein sequence ID" value="PXY00723.1"/>
    <property type="molecule type" value="Genomic_DNA"/>
</dbReference>
<reference evidence="1 2" key="1">
    <citation type="submission" date="2018-05" db="EMBL/GenBank/DDBJ databases">
        <title>Marinifilum breve JC075T sp. nov., a marine bacterium isolated from Yongle Blue Hole in the South China Sea.</title>
        <authorList>
            <person name="Fu T."/>
        </authorList>
    </citation>
    <scope>NUCLEOTIDE SEQUENCE [LARGE SCALE GENOMIC DNA]</scope>
    <source>
        <strain evidence="1 2">JC075</strain>
    </source>
</reference>